<dbReference type="Proteomes" id="UP000254808">
    <property type="component" value="Chromosome"/>
</dbReference>
<dbReference type="Pfam" id="PF13174">
    <property type="entry name" value="TPR_6"/>
    <property type="match status" value="1"/>
</dbReference>
<dbReference type="InterPro" id="IPR011990">
    <property type="entry name" value="TPR-like_helical_dom_sf"/>
</dbReference>
<accession>A0A345UKK6</accession>
<sequence length="228" mass="24830">MSNRLSKEELEQDALVTSYVKALAFYKENKGSIIGGLIAVIALISGIIWFVTSSASAENNAREAMSFAEEQFLGGNFENALFGDDEAMEPGLIEITSRFPRTAAGNLAFYYAAVSFAEIGDYESALSKINRFNVPSGVMGVAPKSLHAMILMQLEQYSDASRMFENAANWDVNSATTPFNLLNAAEAAYAAGNYDRAATLARRIKTDYPNSQFAANAQRLEGMLSARR</sequence>
<dbReference type="KEGG" id="cprv:CYPRO_1758"/>
<organism evidence="2 3">
    <name type="scientific">Cyclonatronum proteinivorum</name>
    <dbReference type="NCBI Taxonomy" id="1457365"/>
    <lineage>
        <taxon>Bacteria</taxon>
        <taxon>Pseudomonadati</taxon>
        <taxon>Balneolota</taxon>
        <taxon>Balneolia</taxon>
        <taxon>Balneolales</taxon>
        <taxon>Cyclonatronaceae</taxon>
        <taxon>Cyclonatronum</taxon>
    </lineage>
</organism>
<name>A0A345UKK6_9BACT</name>
<dbReference type="SUPFAM" id="SSF48452">
    <property type="entry name" value="TPR-like"/>
    <property type="match status" value="1"/>
</dbReference>
<reference evidence="2 3" key="1">
    <citation type="submission" date="2018-03" db="EMBL/GenBank/DDBJ databases">
        <title>Phenotypic and genomic properties of Cyclonatronum proteinivorum gen. nov., sp. nov., a haloalkaliphilic bacteroidete from soda lakes possessing Na+-translocating rhodopsin.</title>
        <authorList>
            <person name="Toshchakov S.V."/>
            <person name="Korzhenkov A."/>
            <person name="Samarov N.I."/>
            <person name="Kublanov I.V."/>
            <person name="Muntyan M.S."/>
            <person name="Sorokin D.Y."/>
        </authorList>
    </citation>
    <scope>NUCLEOTIDE SEQUENCE [LARGE SCALE GENOMIC DNA]</scope>
    <source>
        <strain evidence="2 3">Omega</strain>
    </source>
</reference>
<dbReference type="RefSeq" id="WP_114984245.1">
    <property type="nucleotide sequence ID" value="NZ_CP027806.1"/>
</dbReference>
<keyword evidence="1" id="KW-0472">Membrane</keyword>
<evidence type="ECO:0000313" key="2">
    <source>
        <dbReference type="EMBL" id="AXJ01008.1"/>
    </source>
</evidence>
<dbReference type="AlphaFoldDB" id="A0A345UKK6"/>
<feature type="transmembrane region" description="Helical" evidence="1">
    <location>
        <begin position="31"/>
        <end position="51"/>
    </location>
</feature>
<gene>
    <name evidence="2" type="ORF">CYPRO_1758</name>
</gene>
<dbReference type="Gene3D" id="1.25.40.10">
    <property type="entry name" value="Tetratricopeptide repeat domain"/>
    <property type="match status" value="1"/>
</dbReference>
<proteinExistence type="predicted"/>
<keyword evidence="3" id="KW-1185">Reference proteome</keyword>
<dbReference type="InterPro" id="IPR019734">
    <property type="entry name" value="TPR_rpt"/>
</dbReference>
<evidence type="ECO:0000313" key="3">
    <source>
        <dbReference type="Proteomes" id="UP000254808"/>
    </source>
</evidence>
<dbReference type="EMBL" id="CP027806">
    <property type="protein sequence ID" value="AXJ01008.1"/>
    <property type="molecule type" value="Genomic_DNA"/>
</dbReference>
<protein>
    <submittedName>
        <fullName evidence="2">Tetratricopeptide repeat-containing protein</fullName>
    </submittedName>
</protein>
<keyword evidence="1" id="KW-1133">Transmembrane helix</keyword>
<dbReference type="OrthoDB" id="9808622at2"/>
<keyword evidence="1" id="KW-0812">Transmembrane</keyword>
<evidence type="ECO:0000256" key="1">
    <source>
        <dbReference type="SAM" id="Phobius"/>
    </source>
</evidence>